<evidence type="ECO:0000313" key="6">
    <source>
        <dbReference type="Proteomes" id="UP001652600"/>
    </source>
</evidence>
<dbReference type="AlphaFoldDB" id="A0A1S3CR16"/>
<dbReference type="Pfam" id="PF13639">
    <property type="entry name" value="zf-RING_2"/>
    <property type="match status" value="1"/>
</dbReference>
<evidence type="ECO:0000259" key="5">
    <source>
        <dbReference type="PROSITE" id="PS50089"/>
    </source>
</evidence>
<dbReference type="GO" id="GO:0006511">
    <property type="term" value="P:ubiquitin-dependent protein catabolic process"/>
    <property type="evidence" value="ECO:0007669"/>
    <property type="project" value="TreeGrafter"/>
</dbReference>
<dbReference type="SUPFAM" id="SSF57850">
    <property type="entry name" value="RING/U-box"/>
    <property type="match status" value="1"/>
</dbReference>
<dbReference type="InterPro" id="IPR001841">
    <property type="entry name" value="Znf_RING"/>
</dbReference>
<dbReference type="GeneID" id="103503717"/>
<dbReference type="PANTHER" id="PTHR45931">
    <property type="entry name" value="SI:CH211-59O9.10"/>
    <property type="match status" value="1"/>
</dbReference>
<evidence type="ECO:0000256" key="4">
    <source>
        <dbReference type="PROSITE-ProRule" id="PRU00175"/>
    </source>
</evidence>
<keyword evidence="1" id="KW-0479">Metal-binding</keyword>
<accession>A0A1S3CR16</accession>
<dbReference type="PANTHER" id="PTHR45931:SF16">
    <property type="entry name" value="RING_U-BOX SUPERFAMILY PROTEIN"/>
    <property type="match status" value="1"/>
</dbReference>
<dbReference type="eggNOG" id="KOG0800">
    <property type="taxonomic scope" value="Eukaryota"/>
</dbReference>
<gene>
    <name evidence="7" type="primary">LOC103503717</name>
</gene>
<dbReference type="SMART" id="SM00184">
    <property type="entry name" value="RING"/>
    <property type="match status" value="1"/>
</dbReference>
<dbReference type="InterPro" id="IPR013083">
    <property type="entry name" value="Znf_RING/FYVE/PHD"/>
</dbReference>
<reference evidence="7" key="1">
    <citation type="submission" date="2025-08" db="UniProtKB">
        <authorList>
            <consortium name="RefSeq"/>
        </authorList>
    </citation>
    <scope>IDENTIFICATION</scope>
    <source>
        <tissue evidence="7">Stem</tissue>
    </source>
</reference>
<proteinExistence type="predicted"/>
<dbReference type="InterPro" id="IPR051834">
    <property type="entry name" value="RING_finger_E3_ligase"/>
</dbReference>
<evidence type="ECO:0000313" key="7">
    <source>
        <dbReference type="RefSeq" id="XP_008466247.2"/>
    </source>
</evidence>
<evidence type="ECO:0000256" key="3">
    <source>
        <dbReference type="ARBA" id="ARBA00022833"/>
    </source>
</evidence>
<dbReference type="RefSeq" id="XP_008466247.2">
    <property type="nucleotide sequence ID" value="XM_008468025.3"/>
</dbReference>
<feature type="domain" description="RING-type" evidence="5">
    <location>
        <begin position="167"/>
        <end position="214"/>
    </location>
</feature>
<dbReference type="InParanoid" id="A0A1S3CR16"/>
<dbReference type="Proteomes" id="UP001652600">
    <property type="component" value="Chromosome 4"/>
</dbReference>
<dbReference type="GO" id="GO:0061630">
    <property type="term" value="F:ubiquitin protein ligase activity"/>
    <property type="evidence" value="ECO:0007669"/>
    <property type="project" value="TreeGrafter"/>
</dbReference>
<keyword evidence="3" id="KW-0862">Zinc</keyword>
<protein>
    <submittedName>
        <fullName evidence="7">RING-H2 finger protein ATL66-like</fullName>
    </submittedName>
</protein>
<name>A0A1S3CR16_CUCME</name>
<sequence>MSSTTTLSLECCIHSSVATTADEQLVEIRLRRYSKLVSPSSNQIIQQTFPTPISDALFHFPLPELELENPPFFFHDLLLQFLSPADSTAIFHNISSFALQLAAGNLNLNFHLIATVDLLYTISVDLDLDPPQYSPPVRNGAPASVIERLMDEKYDDENGREEMGDQCCVCYEDLNCEREEEKEEEVTRIPCGHVYHKYCILKWLNINNSCPLCRREFR</sequence>
<dbReference type="GO" id="GO:0008270">
    <property type="term" value="F:zinc ion binding"/>
    <property type="evidence" value="ECO:0007669"/>
    <property type="project" value="UniProtKB-KW"/>
</dbReference>
<dbReference type="Gene3D" id="3.30.40.10">
    <property type="entry name" value="Zinc/RING finger domain, C3HC4 (zinc finger)"/>
    <property type="match status" value="1"/>
</dbReference>
<dbReference type="GO" id="GO:0005634">
    <property type="term" value="C:nucleus"/>
    <property type="evidence" value="ECO:0007669"/>
    <property type="project" value="TreeGrafter"/>
</dbReference>
<organism evidence="6 7">
    <name type="scientific">Cucumis melo</name>
    <name type="common">Muskmelon</name>
    <dbReference type="NCBI Taxonomy" id="3656"/>
    <lineage>
        <taxon>Eukaryota</taxon>
        <taxon>Viridiplantae</taxon>
        <taxon>Streptophyta</taxon>
        <taxon>Embryophyta</taxon>
        <taxon>Tracheophyta</taxon>
        <taxon>Spermatophyta</taxon>
        <taxon>Magnoliopsida</taxon>
        <taxon>eudicotyledons</taxon>
        <taxon>Gunneridae</taxon>
        <taxon>Pentapetalae</taxon>
        <taxon>rosids</taxon>
        <taxon>fabids</taxon>
        <taxon>Cucurbitales</taxon>
        <taxon>Cucurbitaceae</taxon>
        <taxon>Benincaseae</taxon>
        <taxon>Cucumis</taxon>
    </lineage>
</organism>
<evidence type="ECO:0000256" key="1">
    <source>
        <dbReference type="ARBA" id="ARBA00022723"/>
    </source>
</evidence>
<dbReference type="PROSITE" id="PS50089">
    <property type="entry name" value="ZF_RING_2"/>
    <property type="match status" value="1"/>
</dbReference>
<dbReference type="KEGG" id="cmo:103503717"/>
<dbReference type="Gramene" id="MELO3C003583.2.1">
    <property type="protein sequence ID" value="MELO3C003583.2.1"/>
    <property type="gene ID" value="MELO3C003583.2"/>
</dbReference>
<keyword evidence="6" id="KW-1185">Reference proteome</keyword>
<evidence type="ECO:0000256" key="2">
    <source>
        <dbReference type="ARBA" id="ARBA00022771"/>
    </source>
</evidence>
<keyword evidence="2 4" id="KW-0863">Zinc-finger</keyword>